<evidence type="ECO:0000313" key="2">
    <source>
        <dbReference type="EMBL" id="GAA1717745.1"/>
    </source>
</evidence>
<feature type="transmembrane region" description="Helical" evidence="1">
    <location>
        <begin position="80"/>
        <end position="99"/>
    </location>
</feature>
<evidence type="ECO:0000313" key="3">
    <source>
        <dbReference type="Proteomes" id="UP001500618"/>
    </source>
</evidence>
<evidence type="ECO:0000256" key="1">
    <source>
        <dbReference type="SAM" id="Phobius"/>
    </source>
</evidence>
<gene>
    <name evidence="2" type="ORF">GCM10009765_77790</name>
</gene>
<protein>
    <submittedName>
        <fullName evidence="2">Uncharacterized protein</fullName>
    </submittedName>
</protein>
<keyword evidence="1" id="KW-0472">Membrane</keyword>
<name>A0ABN2J4C5_9ACTN</name>
<keyword evidence="1" id="KW-1133">Transmembrane helix</keyword>
<proteinExistence type="predicted"/>
<comment type="caution">
    <text evidence="2">The sequence shown here is derived from an EMBL/GenBank/DDBJ whole genome shotgun (WGS) entry which is preliminary data.</text>
</comment>
<feature type="transmembrane region" description="Helical" evidence="1">
    <location>
        <begin position="49"/>
        <end position="68"/>
    </location>
</feature>
<dbReference type="EMBL" id="BAAANY010000042">
    <property type="protein sequence ID" value="GAA1717745.1"/>
    <property type="molecule type" value="Genomic_DNA"/>
</dbReference>
<sequence>MFVVVPVVYGVAMPVVDVVDVLAMGDSDVTAAGAVSVRMCLVGHMCGRLTLVEMAVVLAVQMSVVRVVDVAGMRHGDMSAPLLMSVIVAGVLGMCAGHSGPP</sequence>
<dbReference type="Proteomes" id="UP001500618">
    <property type="component" value="Unassembled WGS sequence"/>
</dbReference>
<organism evidence="2 3">
    <name type="scientific">Fodinicola feengrottensis</name>
    <dbReference type="NCBI Taxonomy" id="435914"/>
    <lineage>
        <taxon>Bacteria</taxon>
        <taxon>Bacillati</taxon>
        <taxon>Actinomycetota</taxon>
        <taxon>Actinomycetes</taxon>
        <taxon>Mycobacteriales</taxon>
        <taxon>Fodinicola</taxon>
    </lineage>
</organism>
<keyword evidence="1" id="KW-0812">Transmembrane</keyword>
<keyword evidence="3" id="KW-1185">Reference proteome</keyword>
<accession>A0ABN2J4C5</accession>
<reference evidence="2 3" key="1">
    <citation type="journal article" date="2019" name="Int. J. Syst. Evol. Microbiol.">
        <title>The Global Catalogue of Microorganisms (GCM) 10K type strain sequencing project: providing services to taxonomists for standard genome sequencing and annotation.</title>
        <authorList>
            <consortium name="The Broad Institute Genomics Platform"/>
            <consortium name="The Broad Institute Genome Sequencing Center for Infectious Disease"/>
            <person name="Wu L."/>
            <person name="Ma J."/>
        </authorList>
    </citation>
    <scope>NUCLEOTIDE SEQUENCE [LARGE SCALE GENOMIC DNA]</scope>
    <source>
        <strain evidence="2 3">JCM 14718</strain>
    </source>
</reference>